<protein>
    <submittedName>
        <fullName evidence="6">TetR family transcriptional regulator</fullName>
    </submittedName>
</protein>
<keyword evidence="1" id="KW-0805">Transcription regulation</keyword>
<feature type="DNA-binding region" description="H-T-H motif" evidence="4">
    <location>
        <begin position="30"/>
        <end position="49"/>
    </location>
</feature>
<dbReference type="PROSITE" id="PS50977">
    <property type="entry name" value="HTH_TETR_2"/>
    <property type="match status" value="1"/>
</dbReference>
<dbReference type="SUPFAM" id="SSF46689">
    <property type="entry name" value="Homeodomain-like"/>
    <property type="match status" value="1"/>
</dbReference>
<evidence type="ECO:0000313" key="6">
    <source>
        <dbReference type="EMBL" id="OEO32208.1"/>
    </source>
</evidence>
<dbReference type="GO" id="GO:0003677">
    <property type="term" value="F:DNA binding"/>
    <property type="evidence" value="ECO:0007669"/>
    <property type="project" value="UniProtKB-UniRule"/>
</dbReference>
<dbReference type="InterPro" id="IPR011075">
    <property type="entry name" value="TetR_C"/>
</dbReference>
<reference evidence="6 7" key="1">
    <citation type="journal article" date="2015" name="Genome Announc.">
        <title>Genome Assemblies of Three Soil-Associated Devosia species: D. insulae, D. limi, and D. soli.</title>
        <authorList>
            <person name="Hassan Y.I."/>
            <person name="Lepp D."/>
            <person name="Zhou T."/>
        </authorList>
    </citation>
    <scope>NUCLEOTIDE SEQUENCE [LARGE SCALE GENOMIC DNA]</scope>
    <source>
        <strain evidence="6 7">DS-56</strain>
    </source>
</reference>
<dbReference type="AlphaFoldDB" id="A0A1E5XUE8"/>
<sequence>MAGRPREFDRDLALNQAMRLFWERGYEGTSVNDLTEALGVGKPSLYAAFGSKEQLFYEALDLYVRTYGPTLGDVPTARGAIESLLRSNAETYTDPNIPSGCMIVLAAAVGPPQNAEVRAHLAMLRNASTGSFAARIRKGMIDGDVPRGADADAMAQFYTTVLNGLALQARDGAGGAALERVIDGAMAAWDVLAGTSPRL</sequence>
<organism evidence="6 7">
    <name type="scientific">Devosia insulae DS-56</name>
    <dbReference type="NCBI Taxonomy" id="1116389"/>
    <lineage>
        <taxon>Bacteria</taxon>
        <taxon>Pseudomonadati</taxon>
        <taxon>Pseudomonadota</taxon>
        <taxon>Alphaproteobacteria</taxon>
        <taxon>Hyphomicrobiales</taxon>
        <taxon>Devosiaceae</taxon>
        <taxon>Devosia</taxon>
    </lineage>
</organism>
<proteinExistence type="predicted"/>
<dbReference type="PROSITE" id="PS01081">
    <property type="entry name" value="HTH_TETR_1"/>
    <property type="match status" value="1"/>
</dbReference>
<evidence type="ECO:0000256" key="1">
    <source>
        <dbReference type="ARBA" id="ARBA00023015"/>
    </source>
</evidence>
<dbReference type="Pfam" id="PF16925">
    <property type="entry name" value="TetR_C_13"/>
    <property type="match status" value="1"/>
</dbReference>
<comment type="caution">
    <text evidence="6">The sequence shown here is derived from an EMBL/GenBank/DDBJ whole genome shotgun (WGS) entry which is preliminary data.</text>
</comment>
<dbReference type="Proteomes" id="UP000095463">
    <property type="component" value="Unassembled WGS sequence"/>
</dbReference>
<dbReference type="PRINTS" id="PR00455">
    <property type="entry name" value="HTHTETR"/>
</dbReference>
<evidence type="ECO:0000256" key="3">
    <source>
        <dbReference type="ARBA" id="ARBA00023163"/>
    </source>
</evidence>
<dbReference type="Gene3D" id="1.10.357.10">
    <property type="entry name" value="Tetracycline Repressor, domain 2"/>
    <property type="match status" value="1"/>
</dbReference>
<dbReference type="EMBL" id="LAJE02000084">
    <property type="protein sequence ID" value="OEO32208.1"/>
    <property type="molecule type" value="Genomic_DNA"/>
</dbReference>
<evidence type="ECO:0000313" key="7">
    <source>
        <dbReference type="Proteomes" id="UP000095463"/>
    </source>
</evidence>
<evidence type="ECO:0000259" key="5">
    <source>
        <dbReference type="PROSITE" id="PS50977"/>
    </source>
</evidence>
<feature type="domain" description="HTH tetR-type" evidence="5">
    <location>
        <begin position="7"/>
        <end position="67"/>
    </location>
</feature>
<dbReference type="SUPFAM" id="SSF48498">
    <property type="entry name" value="Tetracyclin repressor-like, C-terminal domain"/>
    <property type="match status" value="1"/>
</dbReference>
<dbReference type="InterPro" id="IPR023772">
    <property type="entry name" value="DNA-bd_HTH_TetR-type_CS"/>
</dbReference>
<dbReference type="RefSeq" id="WP_069908643.1">
    <property type="nucleotide sequence ID" value="NZ_LAJE02000084.1"/>
</dbReference>
<name>A0A1E5XUE8_9HYPH</name>
<evidence type="ECO:0000256" key="4">
    <source>
        <dbReference type="PROSITE-ProRule" id="PRU00335"/>
    </source>
</evidence>
<accession>A0A1E5XUE8</accession>
<evidence type="ECO:0000256" key="2">
    <source>
        <dbReference type="ARBA" id="ARBA00023125"/>
    </source>
</evidence>
<dbReference type="PANTHER" id="PTHR47506">
    <property type="entry name" value="TRANSCRIPTIONAL REGULATORY PROTEIN"/>
    <property type="match status" value="1"/>
</dbReference>
<dbReference type="InterPro" id="IPR001647">
    <property type="entry name" value="HTH_TetR"/>
</dbReference>
<keyword evidence="3" id="KW-0804">Transcription</keyword>
<dbReference type="Pfam" id="PF00440">
    <property type="entry name" value="TetR_N"/>
    <property type="match status" value="1"/>
</dbReference>
<dbReference type="PANTHER" id="PTHR47506:SF1">
    <property type="entry name" value="HTH-TYPE TRANSCRIPTIONAL REGULATOR YJDC"/>
    <property type="match status" value="1"/>
</dbReference>
<dbReference type="InterPro" id="IPR009057">
    <property type="entry name" value="Homeodomain-like_sf"/>
</dbReference>
<dbReference type="InterPro" id="IPR036271">
    <property type="entry name" value="Tet_transcr_reg_TetR-rel_C_sf"/>
</dbReference>
<gene>
    <name evidence="6" type="ORF">VW23_012750</name>
</gene>
<dbReference type="Gene3D" id="1.10.10.60">
    <property type="entry name" value="Homeodomain-like"/>
    <property type="match status" value="1"/>
</dbReference>
<keyword evidence="7" id="KW-1185">Reference proteome</keyword>
<keyword evidence="2 4" id="KW-0238">DNA-binding</keyword>